<gene>
    <name evidence="1" type="ORF">DICVIV_03265</name>
</gene>
<sequence>MNVLALRVQDIDVKQTLTFCENKVYKPVFFFKILSLDIIMLSGKEVEAMYSKRHHQNSLTLQFDDFIVTAYYFWYLWCHLLSNHYHYSNRSIYSKSNCFLIPVKHVAMKTIWI</sequence>
<proteinExistence type="predicted"/>
<evidence type="ECO:0000313" key="2">
    <source>
        <dbReference type="Proteomes" id="UP000053766"/>
    </source>
</evidence>
<name>A0A0D8Y7L0_DICVI</name>
<dbReference type="Proteomes" id="UP000053766">
    <property type="component" value="Unassembled WGS sequence"/>
</dbReference>
<organism evidence="1 2">
    <name type="scientific">Dictyocaulus viviparus</name>
    <name type="common">Bovine lungworm</name>
    <dbReference type="NCBI Taxonomy" id="29172"/>
    <lineage>
        <taxon>Eukaryota</taxon>
        <taxon>Metazoa</taxon>
        <taxon>Ecdysozoa</taxon>
        <taxon>Nematoda</taxon>
        <taxon>Chromadorea</taxon>
        <taxon>Rhabditida</taxon>
        <taxon>Rhabditina</taxon>
        <taxon>Rhabditomorpha</taxon>
        <taxon>Strongyloidea</taxon>
        <taxon>Metastrongylidae</taxon>
        <taxon>Dictyocaulus</taxon>
    </lineage>
</organism>
<evidence type="ECO:0000313" key="1">
    <source>
        <dbReference type="EMBL" id="KJH50591.1"/>
    </source>
</evidence>
<dbReference type="EMBL" id="KN716202">
    <property type="protein sequence ID" value="KJH50591.1"/>
    <property type="molecule type" value="Genomic_DNA"/>
</dbReference>
<protein>
    <submittedName>
        <fullName evidence="1">Uncharacterized protein</fullName>
    </submittedName>
</protein>
<dbReference type="AlphaFoldDB" id="A0A0D8Y7L0"/>
<keyword evidence="2" id="KW-1185">Reference proteome</keyword>
<reference evidence="1 2" key="1">
    <citation type="submission" date="2013-11" db="EMBL/GenBank/DDBJ databases">
        <title>Draft genome of the bovine lungworm Dictyocaulus viviparus.</title>
        <authorList>
            <person name="Mitreva M."/>
        </authorList>
    </citation>
    <scope>NUCLEOTIDE SEQUENCE [LARGE SCALE GENOMIC DNA]</scope>
    <source>
        <strain evidence="1 2">HannoverDv2000</strain>
    </source>
</reference>
<reference evidence="2" key="2">
    <citation type="journal article" date="2016" name="Sci. Rep.">
        <title>Dictyocaulus viviparus genome, variome and transcriptome elucidate lungworm biology and support future intervention.</title>
        <authorList>
            <person name="McNulty S.N."/>
            <person name="Strube C."/>
            <person name="Rosa B.A."/>
            <person name="Martin J.C."/>
            <person name="Tyagi R."/>
            <person name="Choi Y.J."/>
            <person name="Wang Q."/>
            <person name="Hallsworth Pepin K."/>
            <person name="Zhang X."/>
            <person name="Ozersky P."/>
            <person name="Wilson R.K."/>
            <person name="Sternberg P.W."/>
            <person name="Gasser R.B."/>
            <person name="Mitreva M."/>
        </authorList>
    </citation>
    <scope>NUCLEOTIDE SEQUENCE [LARGE SCALE GENOMIC DNA]</scope>
    <source>
        <strain evidence="2">HannoverDv2000</strain>
    </source>
</reference>
<accession>A0A0D8Y7L0</accession>